<evidence type="ECO:0000259" key="12">
    <source>
        <dbReference type="PROSITE" id="PS50008"/>
    </source>
</evidence>
<dbReference type="SMART" id="SM00149">
    <property type="entry name" value="PLCYc"/>
    <property type="match status" value="1"/>
</dbReference>
<dbReference type="EMBL" id="LFYR01000893">
    <property type="protein sequence ID" value="KMZ67601.1"/>
    <property type="molecule type" value="Genomic_DNA"/>
</dbReference>
<dbReference type="PROSITE" id="PS50008">
    <property type="entry name" value="PIPLC_Y_DOMAIN"/>
    <property type="match status" value="1"/>
</dbReference>
<organism evidence="13 14">
    <name type="scientific">Zostera marina</name>
    <name type="common">Eelgrass</name>
    <dbReference type="NCBI Taxonomy" id="29655"/>
    <lineage>
        <taxon>Eukaryota</taxon>
        <taxon>Viridiplantae</taxon>
        <taxon>Streptophyta</taxon>
        <taxon>Embryophyta</taxon>
        <taxon>Tracheophyta</taxon>
        <taxon>Spermatophyta</taxon>
        <taxon>Magnoliopsida</taxon>
        <taxon>Liliopsida</taxon>
        <taxon>Zosteraceae</taxon>
        <taxon>Zostera</taxon>
    </lineage>
</organism>
<dbReference type="EC" id="3.1.4.11" evidence="3 9"/>
<dbReference type="Gene3D" id="1.10.238.10">
    <property type="entry name" value="EF-hand"/>
    <property type="match status" value="1"/>
</dbReference>
<feature type="domain" description="C2" evidence="11">
    <location>
        <begin position="451"/>
        <end position="584"/>
    </location>
</feature>
<dbReference type="PANTHER" id="PTHR10336:SF204">
    <property type="entry name" value="PHOSPHOINOSITIDE PHOSPHOLIPASE C 4-RELATED"/>
    <property type="match status" value="1"/>
</dbReference>
<dbReference type="SUPFAM" id="SSF49562">
    <property type="entry name" value="C2 domain (Calcium/lipid-binding domain, CaLB)"/>
    <property type="match status" value="1"/>
</dbReference>
<dbReference type="PROSITE" id="PS50007">
    <property type="entry name" value="PIPLC_X_DOMAIN"/>
    <property type="match status" value="1"/>
</dbReference>
<keyword evidence="6 9" id="KW-0442">Lipid degradation</keyword>
<comment type="subcellular location">
    <subcellularLocation>
        <location evidence="2">Cell membrane</location>
        <topology evidence="2">Peripheral membrane protein</topology>
    </subcellularLocation>
</comment>
<dbReference type="InterPro" id="IPR011992">
    <property type="entry name" value="EF-hand-dom_pair"/>
</dbReference>
<proteinExistence type="predicted"/>
<keyword evidence="7" id="KW-0472">Membrane</keyword>
<dbReference type="PROSITE" id="PS50004">
    <property type="entry name" value="C2"/>
    <property type="match status" value="1"/>
</dbReference>
<dbReference type="GO" id="GO:0006950">
    <property type="term" value="P:response to stress"/>
    <property type="evidence" value="ECO:0007669"/>
    <property type="project" value="UniProtKB-ARBA"/>
</dbReference>
<evidence type="ECO:0000256" key="10">
    <source>
        <dbReference type="SAM" id="MobiDB-lite"/>
    </source>
</evidence>
<dbReference type="InterPro" id="IPR000008">
    <property type="entry name" value="C2_dom"/>
</dbReference>
<dbReference type="FunFam" id="2.60.40.150:FF:000060">
    <property type="entry name" value="Phosphoinositide phospholipase C"/>
    <property type="match status" value="1"/>
</dbReference>
<dbReference type="GO" id="GO:0004435">
    <property type="term" value="F:phosphatidylinositol-4,5-bisphosphate phospholipase C activity"/>
    <property type="evidence" value="ECO:0000318"/>
    <property type="project" value="GO_Central"/>
</dbReference>
<evidence type="ECO:0000313" key="14">
    <source>
        <dbReference type="Proteomes" id="UP000036987"/>
    </source>
</evidence>
<dbReference type="InterPro" id="IPR017946">
    <property type="entry name" value="PLC-like_Pdiesterase_TIM-brl"/>
</dbReference>
<keyword evidence="14" id="KW-1185">Reference proteome</keyword>
<feature type="compositionally biased region" description="Acidic residues" evidence="10">
    <location>
        <begin position="311"/>
        <end position="326"/>
    </location>
</feature>
<dbReference type="Pfam" id="PF09279">
    <property type="entry name" value="EF-hand_like"/>
    <property type="match status" value="1"/>
</dbReference>
<evidence type="ECO:0000259" key="11">
    <source>
        <dbReference type="PROSITE" id="PS50004"/>
    </source>
</evidence>
<reference evidence="14" key="1">
    <citation type="journal article" date="2016" name="Nature">
        <title>The genome of the seagrass Zostera marina reveals angiosperm adaptation to the sea.</title>
        <authorList>
            <person name="Olsen J.L."/>
            <person name="Rouze P."/>
            <person name="Verhelst B."/>
            <person name="Lin Y.-C."/>
            <person name="Bayer T."/>
            <person name="Collen J."/>
            <person name="Dattolo E."/>
            <person name="De Paoli E."/>
            <person name="Dittami S."/>
            <person name="Maumus F."/>
            <person name="Michel G."/>
            <person name="Kersting A."/>
            <person name="Lauritano C."/>
            <person name="Lohaus R."/>
            <person name="Toepel M."/>
            <person name="Tonon T."/>
            <person name="Vanneste K."/>
            <person name="Amirebrahimi M."/>
            <person name="Brakel J."/>
            <person name="Bostroem C."/>
            <person name="Chovatia M."/>
            <person name="Grimwood J."/>
            <person name="Jenkins J.W."/>
            <person name="Jueterbock A."/>
            <person name="Mraz A."/>
            <person name="Stam W.T."/>
            <person name="Tice H."/>
            <person name="Bornberg-Bauer E."/>
            <person name="Green P.J."/>
            <person name="Pearson G.A."/>
            <person name="Procaccini G."/>
            <person name="Duarte C.M."/>
            <person name="Schmutz J."/>
            <person name="Reusch T.B.H."/>
            <person name="Van de Peer Y."/>
        </authorList>
    </citation>
    <scope>NUCLEOTIDE SEQUENCE [LARGE SCALE GENOMIC DNA]</scope>
    <source>
        <strain evidence="14">cv. Finnish</strain>
    </source>
</reference>
<evidence type="ECO:0000256" key="6">
    <source>
        <dbReference type="ARBA" id="ARBA00022963"/>
    </source>
</evidence>
<dbReference type="Pfam" id="PF00387">
    <property type="entry name" value="PI-PLC-Y"/>
    <property type="match status" value="1"/>
</dbReference>
<evidence type="ECO:0000313" key="13">
    <source>
        <dbReference type="EMBL" id="KMZ67601.1"/>
    </source>
</evidence>
<evidence type="ECO:0000256" key="3">
    <source>
        <dbReference type="ARBA" id="ARBA00012368"/>
    </source>
</evidence>
<dbReference type="PANTHER" id="PTHR10336">
    <property type="entry name" value="PHOSPHOINOSITIDE-SPECIFIC PHOSPHOLIPASE C FAMILY PROTEIN"/>
    <property type="match status" value="1"/>
</dbReference>
<dbReference type="InterPro" id="IPR015359">
    <property type="entry name" value="PLC_EF-hand-like"/>
</dbReference>
<sequence length="602" mass="68773">MGSKEKYKLCLCFTRKFRIKDADPSPDVKAVFAKFADNGTTMTAHNLCQFLTDHQGIADKEEALKVAEEVVERCRNSRTRIHQMAKKQQHWLSLEDFHHYLFNTDLNPPIVRSQVDNCEDIMSDPVSHYFVYTGHNSYLTGNQLSSDCSEVPIINALRRGVRVIELDMWPSSGNDDIDILHGRTLTSPVKLIKCLKAIKENAFSSSPYLVVITLEDHLTPDLQAKVAEMIIATFGDILFYPDEQSMSEFPSPKFLMNRIVISTKPPKEYLTQSKSEKDDATKEKEKDPQKIKDNGGGGWGKEVPDFKSELESDDKDEDEEFCEEDGNQSQKEKTPAAPEYKRIITISAGKPKGGLKAAFMIDPNQVRRLSLSEQQLVKASRTYSTDIVKFTQKNILRIYPKGTRFNSSNYNPFIGWMHGAQMVAFNMQGYGRSLWLMQGFFRENGVCGYIKKPDLLMNDSEIFDPQVTQPIKTTLTIKVHMGDGWRFDFKKTHFDIYSPPDFYTRVGIAGVPNDVVMKKTKTIEDDWTPVWDEEFSFPLTVPELAVVRIEVHEYDMSEKDDFAGQTCLPVSTLRSGFRAVPLYDRKGDKFNNVKLLLHFQFT</sequence>
<feature type="compositionally biased region" description="Basic and acidic residues" evidence="10">
    <location>
        <begin position="274"/>
        <end position="293"/>
    </location>
</feature>
<keyword evidence="5 9" id="KW-0378">Hydrolase</keyword>
<dbReference type="GO" id="GO:0048015">
    <property type="term" value="P:phosphatidylinositol-mediated signaling"/>
    <property type="evidence" value="ECO:0000318"/>
    <property type="project" value="GO_Central"/>
</dbReference>
<dbReference type="SMART" id="SM00239">
    <property type="entry name" value="C2"/>
    <property type="match status" value="1"/>
</dbReference>
<keyword evidence="4" id="KW-1003">Cell membrane</keyword>
<feature type="domain" description="PI-PLC Y-box" evidence="12">
    <location>
        <begin position="370"/>
        <end position="456"/>
    </location>
</feature>
<dbReference type="InterPro" id="IPR001192">
    <property type="entry name" value="PI-PLC_fam"/>
</dbReference>
<dbReference type="GO" id="GO:0005886">
    <property type="term" value="C:plasma membrane"/>
    <property type="evidence" value="ECO:0000318"/>
    <property type="project" value="GO_Central"/>
</dbReference>
<dbReference type="SUPFAM" id="SSF47473">
    <property type="entry name" value="EF-hand"/>
    <property type="match status" value="1"/>
</dbReference>
<feature type="region of interest" description="Disordered" evidence="10">
    <location>
        <begin position="267"/>
        <end position="338"/>
    </location>
</feature>
<name>A0A0K9PFA1_ZOSMR</name>
<keyword evidence="9" id="KW-0443">Lipid metabolism</keyword>
<dbReference type="InterPro" id="IPR000909">
    <property type="entry name" value="PLipase_C_PInositol-sp_X_dom"/>
</dbReference>
<dbReference type="STRING" id="29655.A0A0K9PFA1"/>
<dbReference type="AlphaFoldDB" id="A0A0K9PFA1"/>
<dbReference type="OMA" id="QRTHTIN"/>
<dbReference type="Pfam" id="PF00168">
    <property type="entry name" value="C2"/>
    <property type="match status" value="1"/>
</dbReference>
<dbReference type="SUPFAM" id="SSF51695">
    <property type="entry name" value="PLC-like phosphodiesterases"/>
    <property type="match status" value="1"/>
</dbReference>
<dbReference type="OrthoDB" id="269822at2759"/>
<keyword evidence="8" id="KW-0807">Transducer</keyword>
<evidence type="ECO:0000256" key="4">
    <source>
        <dbReference type="ARBA" id="ARBA00022475"/>
    </source>
</evidence>
<dbReference type="SMART" id="SM00148">
    <property type="entry name" value="PLCXc"/>
    <property type="match status" value="1"/>
</dbReference>
<comment type="catalytic activity">
    <reaction evidence="1 9">
        <text>a 1,2-diacyl-sn-glycero-3-phospho-(1D-myo-inositol-4,5-bisphosphate) + H2O = 1D-myo-inositol 1,4,5-trisphosphate + a 1,2-diacyl-sn-glycerol + H(+)</text>
        <dbReference type="Rhea" id="RHEA:33179"/>
        <dbReference type="ChEBI" id="CHEBI:15377"/>
        <dbReference type="ChEBI" id="CHEBI:15378"/>
        <dbReference type="ChEBI" id="CHEBI:17815"/>
        <dbReference type="ChEBI" id="CHEBI:58456"/>
        <dbReference type="ChEBI" id="CHEBI:203600"/>
        <dbReference type="EC" id="3.1.4.11"/>
    </reaction>
</comment>
<comment type="caution">
    <text evidence="13">The sequence shown here is derived from an EMBL/GenBank/DDBJ whole genome shotgun (WGS) entry which is preliminary data.</text>
</comment>
<evidence type="ECO:0000256" key="2">
    <source>
        <dbReference type="ARBA" id="ARBA00004202"/>
    </source>
</evidence>
<gene>
    <name evidence="13" type="ORF">ZOSMA_261G00170</name>
</gene>
<dbReference type="Pfam" id="PF00388">
    <property type="entry name" value="PI-PLC-X"/>
    <property type="match status" value="1"/>
</dbReference>
<evidence type="ECO:0000256" key="1">
    <source>
        <dbReference type="ARBA" id="ARBA00001195"/>
    </source>
</evidence>
<dbReference type="Gene3D" id="3.20.20.190">
    <property type="entry name" value="Phosphatidylinositol (PI) phosphodiesterase"/>
    <property type="match status" value="1"/>
</dbReference>
<evidence type="ECO:0000256" key="8">
    <source>
        <dbReference type="ARBA" id="ARBA00023224"/>
    </source>
</evidence>
<protein>
    <recommendedName>
        <fullName evidence="3 9">Phosphoinositide phospholipase C</fullName>
        <ecNumber evidence="3 9">3.1.4.11</ecNumber>
    </recommendedName>
</protein>
<dbReference type="InterPro" id="IPR035892">
    <property type="entry name" value="C2_domain_sf"/>
</dbReference>
<evidence type="ECO:0000256" key="9">
    <source>
        <dbReference type="RuleBase" id="RU361133"/>
    </source>
</evidence>
<dbReference type="CDD" id="cd00275">
    <property type="entry name" value="C2_PLC_like"/>
    <property type="match status" value="1"/>
</dbReference>
<accession>A0A0K9PFA1</accession>
<dbReference type="Proteomes" id="UP000036987">
    <property type="component" value="Unassembled WGS sequence"/>
</dbReference>
<dbReference type="GO" id="GO:0051209">
    <property type="term" value="P:release of sequestered calcium ion into cytosol"/>
    <property type="evidence" value="ECO:0000318"/>
    <property type="project" value="GO_Central"/>
</dbReference>
<evidence type="ECO:0000256" key="7">
    <source>
        <dbReference type="ARBA" id="ARBA00023136"/>
    </source>
</evidence>
<dbReference type="Gene3D" id="2.60.40.150">
    <property type="entry name" value="C2 domain"/>
    <property type="match status" value="1"/>
</dbReference>
<dbReference type="PRINTS" id="PR00390">
    <property type="entry name" value="PHPHLIPASEC"/>
</dbReference>
<dbReference type="InterPro" id="IPR001711">
    <property type="entry name" value="PLipase_C_Pinositol-sp_Y"/>
</dbReference>
<evidence type="ECO:0000256" key="5">
    <source>
        <dbReference type="ARBA" id="ARBA00022801"/>
    </source>
</evidence>
<dbReference type="GO" id="GO:0016042">
    <property type="term" value="P:lipid catabolic process"/>
    <property type="evidence" value="ECO:0007669"/>
    <property type="project" value="UniProtKB-KW"/>
</dbReference>